<evidence type="ECO:0000313" key="3">
    <source>
        <dbReference type="Proteomes" id="UP000094893"/>
    </source>
</evidence>
<name>A0A1C2I5A8_ACITH</name>
<evidence type="ECO:0000313" key="1">
    <source>
        <dbReference type="EMBL" id="OCX71184.1"/>
    </source>
</evidence>
<dbReference type="eggNOG" id="ENOG5032MKS">
    <property type="taxonomic scope" value="Bacteria"/>
</dbReference>
<dbReference type="RefSeq" id="WP_010637607.1">
    <property type="nucleotide sequence ID" value="NZ_JAAOMO010000102.1"/>
</dbReference>
<evidence type="ECO:0000313" key="2">
    <source>
        <dbReference type="EMBL" id="OCX74336.1"/>
    </source>
</evidence>
<sequence>MMQLPSIRPQRDPNTGIVTIDNEPVIFHCNHYNRFLQLVVEDCHYIQRDPILKQSAAEVSFRQLQQHFKSCPDWSVEDRLAYAEAVYRFCGFGDLPLASFHLPENPENAFQIIEKNSHYGFALRLNYGKRRWAGEHFDLGFAIGALSAVYEAPFAGHLGNRLGDQSLSRGDEQTELWMSQIHIANPDGNIVGTQAIAEVRLPSEAADIPERTVGLHVDEAGIIAAVSGMPLQGDEHGLIREFGVCLTRHYADYYNLVSFRFEAALVNALATHPLLDEMLWYEYPALFYYKEKFAGLQGKDLADTLLIEAGHICGFNTMGGIMRSDPWYQLVVPQLRCREDWLAGIVACINALGWGVWRIHELVPNERLVLRAWYPYESLGYLRSFGRADHPVDYLLTGIGASLMNLLYSADITAKPDLSLEFYYQVNRSKAGFWGRQSACVAMGDPYSEVIVERNVL</sequence>
<proteinExistence type="predicted"/>
<dbReference type="AlphaFoldDB" id="A0A1C2I5A8"/>
<gene>
    <name evidence="1" type="ORF">A6M23_12435</name>
    <name evidence="2" type="ORF">A6P07_05895</name>
</gene>
<protein>
    <submittedName>
        <fullName evidence="1">Uncharacterized protein</fullName>
    </submittedName>
</protein>
<dbReference type="EMBL" id="LWRY01000143">
    <property type="protein sequence ID" value="OCX71184.1"/>
    <property type="molecule type" value="Genomic_DNA"/>
</dbReference>
<keyword evidence="4" id="KW-1185">Reference proteome</keyword>
<dbReference type="Proteomes" id="UP000095008">
    <property type="component" value="Unassembled WGS sequence"/>
</dbReference>
<reference evidence="1 3" key="1">
    <citation type="journal article" date="2016" name="Int. J. Mol. Sci.">
        <title>Comparative genomics of the extreme acidophile Acidithiobacillus thiooxidans reveals intraspecific divergence and niche adaptation.</title>
        <authorList>
            <person name="Zhang X."/>
            <person name="Feng X."/>
            <person name="Tao J."/>
            <person name="Ma L."/>
            <person name="Xiao Y."/>
            <person name="Liang Y."/>
            <person name="Liu X."/>
            <person name="Yin H."/>
        </authorList>
    </citation>
    <scope>NUCLEOTIDE SEQUENCE [LARGE SCALE GENOMIC DNA]</scope>
    <source>
        <strain evidence="2 3">A02</strain>
        <strain evidence="1">DXS-W</strain>
    </source>
</reference>
<dbReference type="Proteomes" id="UP000094893">
    <property type="component" value="Unassembled WGS sequence"/>
</dbReference>
<comment type="caution">
    <text evidence="1">The sequence shown here is derived from an EMBL/GenBank/DDBJ whole genome shotgun (WGS) entry which is preliminary data.</text>
</comment>
<evidence type="ECO:0000313" key="4">
    <source>
        <dbReference type="Proteomes" id="UP000095008"/>
    </source>
</evidence>
<accession>A0A1C2I5A8</accession>
<dbReference type="EMBL" id="LWSA01000072">
    <property type="protein sequence ID" value="OCX74336.1"/>
    <property type="molecule type" value="Genomic_DNA"/>
</dbReference>
<organism evidence="1 4">
    <name type="scientific">Acidithiobacillus thiooxidans</name>
    <name type="common">Thiobacillus thiooxidans</name>
    <dbReference type="NCBI Taxonomy" id="930"/>
    <lineage>
        <taxon>Bacteria</taxon>
        <taxon>Pseudomonadati</taxon>
        <taxon>Pseudomonadota</taxon>
        <taxon>Acidithiobacillia</taxon>
        <taxon>Acidithiobacillales</taxon>
        <taxon>Acidithiobacillaceae</taxon>
        <taxon>Acidithiobacillus</taxon>
    </lineage>
</organism>
<dbReference type="STRING" id="930.GCA_002079865_03739"/>